<dbReference type="InterPro" id="IPR019734">
    <property type="entry name" value="TPR_rpt"/>
</dbReference>
<comment type="caution">
    <text evidence="8">The sequence shown here is derived from an EMBL/GenBank/DDBJ whole genome shotgun (WGS) entry which is preliminary data.</text>
</comment>
<feature type="compositionally biased region" description="Acidic residues" evidence="7">
    <location>
        <begin position="535"/>
        <end position="544"/>
    </location>
</feature>
<keyword evidence="9" id="KW-1185">Reference proteome</keyword>
<feature type="region of interest" description="Disordered" evidence="7">
    <location>
        <begin position="1"/>
        <end position="21"/>
    </location>
</feature>
<keyword evidence="3" id="KW-0677">Repeat</keyword>
<dbReference type="Proteomes" id="UP000271974">
    <property type="component" value="Unassembled WGS sequence"/>
</dbReference>
<sequence>ETKLNGGVRCQVNQDRHTPKKRVALSTDLSIIIKTKMAATLPPIRNQNHNSTQGPSYGKPKPPPGGRLGPIGNPARGKKDKMEEEKSMILRSQLPLLRKQDIAKFRNTYKHNLCLDMLTEGFHLSFCEMVNLIRQQMDRREAAGPESFLWQKPVLQDQTEKLDLMKMYLTQAEAASRKGDWAAEYASRYELAQVFKDNPDDMWLTDHFFHTCLEVAKKEENDKGKMQAEGHCNVGLCLQANRSYKEAAKHFEEYHRLSQSNKDDWFMTNGTSFYTDACIRLNNIYTIIGTELGRTGEEEDDEASLDILTQALEMAKCSQDKKLEGEASYMLGIAYQKNNQLDTALTHLFNFYESCQGDSNSEGIGTACDAIAKIYARQGNKEKSVEFLKRFVELTEKTGLEKEYCLACHNLGNVCNSVGNYDEATEYFSKAYNISRALGDPESTNVNRVQYGIAIAHRMMGKFANHVVIGDKTCMSRLVDWKSVRTDEFSKPIPDTVPGAAHHVVIPPPPPEVKVKEEGQDESAEDDLVTKEEPEGQQEDAQES</sequence>
<accession>A0A433TD34</accession>
<evidence type="ECO:0000256" key="5">
    <source>
        <dbReference type="ARBA" id="ARBA00040665"/>
    </source>
</evidence>
<dbReference type="Pfam" id="PF13424">
    <property type="entry name" value="TPR_12"/>
    <property type="match status" value="1"/>
</dbReference>
<dbReference type="AlphaFoldDB" id="A0A433TD34"/>
<dbReference type="SMART" id="SM00028">
    <property type="entry name" value="TPR"/>
    <property type="match status" value="4"/>
</dbReference>
<comment type="function">
    <text evidence="6">Axonemal protein which is implicated in axonemal and/or peri-axonemal structure assembly and regulates flagellum assembly and beating and therefore sperm motility.</text>
</comment>
<protein>
    <recommendedName>
        <fullName evidence="5">Tetratricopeptide repeat protein 29</fullName>
    </recommendedName>
</protein>
<feature type="region of interest" description="Disordered" evidence="7">
    <location>
        <begin position="40"/>
        <end position="83"/>
    </location>
</feature>
<keyword evidence="2" id="KW-0963">Cytoplasm</keyword>
<evidence type="ECO:0000256" key="3">
    <source>
        <dbReference type="ARBA" id="ARBA00022737"/>
    </source>
</evidence>
<reference evidence="8 9" key="1">
    <citation type="submission" date="2019-01" db="EMBL/GenBank/DDBJ databases">
        <title>A draft genome assembly of the solar-powered sea slug Elysia chlorotica.</title>
        <authorList>
            <person name="Cai H."/>
            <person name="Li Q."/>
            <person name="Fang X."/>
            <person name="Li J."/>
            <person name="Curtis N.E."/>
            <person name="Altenburger A."/>
            <person name="Shibata T."/>
            <person name="Feng M."/>
            <person name="Maeda T."/>
            <person name="Schwartz J.A."/>
            <person name="Shigenobu S."/>
            <person name="Lundholm N."/>
            <person name="Nishiyama T."/>
            <person name="Yang H."/>
            <person name="Hasebe M."/>
            <person name="Li S."/>
            <person name="Pierce S.K."/>
            <person name="Wang J."/>
        </authorList>
    </citation>
    <scope>NUCLEOTIDE SEQUENCE [LARGE SCALE GENOMIC DNA]</scope>
    <source>
        <strain evidence="8">EC2010</strain>
        <tissue evidence="8">Whole organism of an adult</tissue>
    </source>
</reference>
<dbReference type="GO" id="GO:0003341">
    <property type="term" value="P:cilium movement"/>
    <property type="evidence" value="ECO:0007669"/>
    <property type="project" value="TreeGrafter"/>
</dbReference>
<dbReference type="Gene3D" id="1.25.40.10">
    <property type="entry name" value="Tetratricopeptide repeat domain"/>
    <property type="match status" value="1"/>
</dbReference>
<evidence type="ECO:0000256" key="7">
    <source>
        <dbReference type="SAM" id="MobiDB-lite"/>
    </source>
</evidence>
<dbReference type="GO" id="GO:0005929">
    <property type="term" value="C:cilium"/>
    <property type="evidence" value="ECO:0007669"/>
    <property type="project" value="TreeGrafter"/>
</dbReference>
<evidence type="ECO:0000313" key="9">
    <source>
        <dbReference type="Proteomes" id="UP000271974"/>
    </source>
</evidence>
<evidence type="ECO:0000313" key="8">
    <source>
        <dbReference type="EMBL" id="RUS79512.1"/>
    </source>
</evidence>
<dbReference type="EMBL" id="RQTK01000447">
    <property type="protein sequence ID" value="RUS79512.1"/>
    <property type="molecule type" value="Genomic_DNA"/>
</dbReference>
<dbReference type="GO" id="GO:0005737">
    <property type="term" value="C:cytoplasm"/>
    <property type="evidence" value="ECO:0007669"/>
    <property type="project" value="UniProtKB-SubCell"/>
</dbReference>
<dbReference type="InterPro" id="IPR051476">
    <property type="entry name" value="Bac_ResReg_Asp_Phosphatase"/>
</dbReference>
<dbReference type="Pfam" id="PF13181">
    <property type="entry name" value="TPR_8"/>
    <property type="match status" value="1"/>
</dbReference>
<gene>
    <name evidence="8" type="ORF">EGW08_012744</name>
</gene>
<name>A0A433TD34_ELYCH</name>
<evidence type="ECO:0000256" key="1">
    <source>
        <dbReference type="ARBA" id="ARBA00004496"/>
    </source>
</evidence>
<dbReference type="SUPFAM" id="SSF48452">
    <property type="entry name" value="TPR-like"/>
    <property type="match status" value="1"/>
</dbReference>
<organism evidence="8 9">
    <name type="scientific">Elysia chlorotica</name>
    <name type="common">Eastern emerald elysia</name>
    <name type="synonym">Sea slug</name>
    <dbReference type="NCBI Taxonomy" id="188477"/>
    <lineage>
        <taxon>Eukaryota</taxon>
        <taxon>Metazoa</taxon>
        <taxon>Spiralia</taxon>
        <taxon>Lophotrochozoa</taxon>
        <taxon>Mollusca</taxon>
        <taxon>Gastropoda</taxon>
        <taxon>Heterobranchia</taxon>
        <taxon>Euthyneura</taxon>
        <taxon>Panpulmonata</taxon>
        <taxon>Sacoglossa</taxon>
        <taxon>Placobranchoidea</taxon>
        <taxon>Plakobranchidae</taxon>
        <taxon>Elysia</taxon>
    </lineage>
</organism>
<evidence type="ECO:0000256" key="6">
    <source>
        <dbReference type="ARBA" id="ARBA00044739"/>
    </source>
</evidence>
<dbReference type="InterPro" id="IPR011990">
    <property type="entry name" value="TPR-like_helical_dom_sf"/>
</dbReference>
<dbReference type="PANTHER" id="PTHR46630:SF1">
    <property type="entry name" value="TETRATRICOPEPTIDE REPEAT PROTEIN 29"/>
    <property type="match status" value="1"/>
</dbReference>
<evidence type="ECO:0000256" key="2">
    <source>
        <dbReference type="ARBA" id="ARBA00022490"/>
    </source>
</evidence>
<dbReference type="OrthoDB" id="626167at2759"/>
<evidence type="ECO:0000256" key="4">
    <source>
        <dbReference type="ARBA" id="ARBA00022803"/>
    </source>
</evidence>
<feature type="region of interest" description="Disordered" evidence="7">
    <location>
        <begin position="489"/>
        <end position="544"/>
    </location>
</feature>
<keyword evidence="4" id="KW-0802">TPR repeat</keyword>
<feature type="non-terminal residue" evidence="8">
    <location>
        <position position="1"/>
    </location>
</feature>
<dbReference type="PANTHER" id="PTHR46630">
    <property type="entry name" value="TETRATRICOPEPTIDE REPEAT PROTEIN 29"/>
    <property type="match status" value="1"/>
</dbReference>
<dbReference type="STRING" id="188477.A0A433TD34"/>
<proteinExistence type="predicted"/>
<comment type="subcellular location">
    <subcellularLocation>
        <location evidence="1">Cytoplasm</location>
    </subcellularLocation>
</comment>